<accession>A0A7W9V028</accession>
<organism evidence="2 3">
    <name type="scientific">Streptomyces zagrosensis</name>
    <dbReference type="NCBI Taxonomy" id="1042984"/>
    <lineage>
        <taxon>Bacteria</taxon>
        <taxon>Bacillati</taxon>
        <taxon>Actinomycetota</taxon>
        <taxon>Actinomycetes</taxon>
        <taxon>Kitasatosporales</taxon>
        <taxon>Streptomycetaceae</taxon>
        <taxon>Streptomyces</taxon>
    </lineage>
</organism>
<gene>
    <name evidence="2" type="ORF">FHS42_004461</name>
</gene>
<comment type="caution">
    <text evidence="2">The sequence shown here is derived from an EMBL/GenBank/DDBJ whole genome shotgun (WGS) entry which is preliminary data.</text>
</comment>
<reference evidence="2 3" key="1">
    <citation type="submission" date="2020-08" db="EMBL/GenBank/DDBJ databases">
        <title>Genomic Encyclopedia of Type Strains, Phase III (KMG-III): the genomes of soil and plant-associated and newly described type strains.</title>
        <authorList>
            <person name="Whitman W."/>
        </authorList>
    </citation>
    <scope>NUCLEOTIDE SEQUENCE [LARGE SCALE GENOMIC DNA]</scope>
    <source>
        <strain evidence="2 3">CECT 8305</strain>
    </source>
</reference>
<protein>
    <submittedName>
        <fullName evidence="2">Uncharacterized protein</fullName>
    </submittedName>
</protein>
<dbReference type="EMBL" id="JACHJL010000011">
    <property type="protein sequence ID" value="MBB5937382.1"/>
    <property type="molecule type" value="Genomic_DNA"/>
</dbReference>
<sequence length="53" mass="6001">MSAEEEPLLRTYLTYNGQDVGGLLLNRLRPIFGEHRGNPESADDLTSHIRLHP</sequence>
<evidence type="ECO:0000256" key="1">
    <source>
        <dbReference type="SAM" id="MobiDB-lite"/>
    </source>
</evidence>
<dbReference type="AlphaFoldDB" id="A0A7W9V028"/>
<name>A0A7W9V028_9ACTN</name>
<feature type="region of interest" description="Disordered" evidence="1">
    <location>
        <begin position="33"/>
        <end position="53"/>
    </location>
</feature>
<dbReference type="Proteomes" id="UP000588098">
    <property type="component" value="Unassembled WGS sequence"/>
</dbReference>
<evidence type="ECO:0000313" key="3">
    <source>
        <dbReference type="Proteomes" id="UP000588098"/>
    </source>
</evidence>
<evidence type="ECO:0000313" key="2">
    <source>
        <dbReference type="EMBL" id="MBB5937382.1"/>
    </source>
</evidence>
<proteinExistence type="predicted"/>
<dbReference type="RefSeq" id="WP_184574301.1">
    <property type="nucleotide sequence ID" value="NZ_JACHJL010000011.1"/>
</dbReference>
<keyword evidence="3" id="KW-1185">Reference proteome</keyword>